<keyword evidence="3" id="KW-1185">Reference proteome</keyword>
<feature type="region of interest" description="Disordered" evidence="1">
    <location>
        <begin position="1"/>
        <end position="60"/>
    </location>
</feature>
<evidence type="ECO:0000256" key="1">
    <source>
        <dbReference type="SAM" id="MobiDB-lite"/>
    </source>
</evidence>
<proteinExistence type="predicted"/>
<dbReference type="EMBL" id="OY660869">
    <property type="protein sequence ID" value="CAJ1058916.1"/>
    <property type="molecule type" value="Genomic_DNA"/>
</dbReference>
<feature type="non-terminal residue" evidence="2">
    <location>
        <position position="60"/>
    </location>
</feature>
<dbReference type="Proteomes" id="UP001178508">
    <property type="component" value="Chromosome 6"/>
</dbReference>
<evidence type="ECO:0000313" key="3">
    <source>
        <dbReference type="Proteomes" id="UP001178508"/>
    </source>
</evidence>
<accession>A0AAV1FD90</accession>
<organism evidence="2 3">
    <name type="scientific">Xyrichtys novacula</name>
    <name type="common">Pearly razorfish</name>
    <name type="synonym">Hemipteronotus novacula</name>
    <dbReference type="NCBI Taxonomy" id="13765"/>
    <lineage>
        <taxon>Eukaryota</taxon>
        <taxon>Metazoa</taxon>
        <taxon>Chordata</taxon>
        <taxon>Craniata</taxon>
        <taxon>Vertebrata</taxon>
        <taxon>Euteleostomi</taxon>
        <taxon>Actinopterygii</taxon>
        <taxon>Neopterygii</taxon>
        <taxon>Teleostei</taxon>
        <taxon>Neoteleostei</taxon>
        <taxon>Acanthomorphata</taxon>
        <taxon>Eupercaria</taxon>
        <taxon>Labriformes</taxon>
        <taxon>Labridae</taxon>
        <taxon>Xyrichtys</taxon>
    </lineage>
</organism>
<evidence type="ECO:0000313" key="2">
    <source>
        <dbReference type="EMBL" id="CAJ1058916.1"/>
    </source>
</evidence>
<reference evidence="2" key="1">
    <citation type="submission" date="2023-08" db="EMBL/GenBank/DDBJ databases">
        <authorList>
            <person name="Alioto T."/>
            <person name="Alioto T."/>
            <person name="Gomez Garrido J."/>
        </authorList>
    </citation>
    <scope>NUCLEOTIDE SEQUENCE</scope>
</reference>
<name>A0AAV1FD90_XYRNO</name>
<gene>
    <name evidence="2" type="ORF">XNOV1_A001536</name>
</gene>
<protein>
    <submittedName>
        <fullName evidence="2">Uncharacterized protein</fullName>
    </submittedName>
</protein>
<feature type="non-terminal residue" evidence="2">
    <location>
        <position position="1"/>
    </location>
</feature>
<dbReference type="AlphaFoldDB" id="A0AAV1FD90"/>
<sequence length="60" mass="6796">LRRAPRDGWHPSQPLKKAQNIRNQEEPWPGLRGRRPVGQRTRGAGSDRAEGDDAWPQITA</sequence>